<protein>
    <recommendedName>
        <fullName evidence="1">TLDc domain-containing protein</fullName>
    </recommendedName>
</protein>
<dbReference type="Proteomes" id="UP001164746">
    <property type="component" value="Chromosome 7"/>
</dbReference>
<proteinExistence type="predicted"/>
<dbReference type="Pfam" id="PF07534">
    <property type="entry name" value="TLD"/>
    <property type="match status" value="1"/>
</dbReference>
<name>A0ABY7EMJ7_MYAAR</name>
<evidence type="ECO:0000259" key="1">
    <source>
        <dbReference type="Pfam" id="PF07534"/>
    </source>
</evidence>
<feature type="domain" description="TLDc" evidence="1">
    <location>
        <begin position="31"/>
        <end position="116"/>
    </location>
</feature>
<evidence type="ECO:0000313" key="3">
    <source>
        <dbReference type="Proteomes" id="UP001164746"/>
    </source>
</evidence>
<keyword evidence="3" id="KW-1185">Reference proteome</keyword>
<dbReference type="InterPro" id="IPR006571">
    <property type="entry name" value="TLDc_dom"/>
</dbReference>
<reference evidence="2" key="1">
    <citation type="submission" date="2022-11" db="EMBL/GenBank/DDBJ databases">
        <title>Centuries of genome instability and evolution in soft-shell clam transmissible cancer (bioRxiv).</title>
        <authorList>
            <person name="Hart S.F.M."/>
            <person name="Yonemitsu M.A."/>
            <person name="Giersch R.M."/>
            <person name="Beal B.F."/>
            <person name="Arriagada G."/>
            <person name="Davis B.W."/>
            <person name="Ostrander E.A."/>
            <person name="Goff S.P."/>
            <person name="Metzger M.J."/>
        </authorList>
    </citation>
    <scope>NUCLEOTIDE SEQUENCE</scope>
    <source>
        <strain evidence="2">MELC-2E11</strain>
        <tissue evidence="2">Siphon/mantle</tissue>
    </source>
</reference>
<gene>
    <name evidence="2" type="ORF">MAR_035027</name>
</gene>
<organism evidence="2 3">
    <name type="scientific">Mya arenaria</name>
    <name type="common">Soft-shell clam</name>
    <dbReference type="NCBI Taxonomy" id="6604"/>
    <lineage>
        <taxon>Eukaryota</taxon>
        <taxon>Metazoa</taxon>
        <taxon>Spiralia</taxon>
        <taxon>Lophotrochozoa</taxon>
        <taxon>Mollusca</taxon>
        <taxon>Bivalvia</taxon>
        <taxon>Autobranchia</taxon>
        <taxon>Heteroconchia</taxon>
        <taxon>Euheterodonta</taxon>
        <taxon>Imparidentia</taxon>
        <taxon>Neoheterodontei</taxon>
        <taxon>Myida</taxon>
        <taxon>Myoidea</taxon>
        <taxon>Myidae</taxon>
        <taxon>Mya</taxon>
    </lineage>
</organism>
<dbReference type="EMBL" id="CP111018">
    <property type="protein sequence ID" value="WAR09951.1"/>
    <property type="molecule type" value="Genomic_DNA"/>
</dbReference>
<sequence>MEVDSLLISAGCKNYCFVHLSVGVHTFPSAFRNKGINQGPTVTVVHNEHKSVYGGNASQSWTGDKGNASDQQAFLYQLQFSGAIKCNKYFVDNHSQALYDSACLGPAFGNGGHDLWTFQNATKTGDLKVLDDCNGNHAVRRPMEAMAKNKPMESES</sequence>
<evidence type="ECO:0000313" key="2">
    <source>
        <dbReference type="EMBL" id="WAR09951.1"/>
    </source>
</evidence>
<accession>A0ABY7EMJ7</accession>